<dbReference type="SUPFAM" id="SSF51419">
    <property type="entry name" value="PLP-binding barrel"/>
    <property type="match status" value="1"/>
</dbReference>
<evidence type="ECO:0000256" key="3">
    <source>
        <dbReference type="RuleBase" id="RU004514"/>
    </source>
</evidence>
<dbReference type="HAMAP" id="MF_02087">
    <property type="entry name" value="PLP_homeostasis"/>
    <property type="match status" value="1"/>
</dbReference>
<comment type="similarity">
    <text evidence="2 3">Belongs to the pyridoxal phosphate-binding protein YggS/PROSC family.</text>
</comment>
<feature type="domain" description="Alanine racemase N-terminal" evidence="4">
    <location>
        <begin position="8"/>
        <end position="223"/>
    </location>
</feature>
<comment type="caution">
    <text evidence="5">The sequence shown here is derived from an EMBL/GenBank/DDBJ whole genome shotgun (WGS) entry which is preliminary data.</text>
</comment>
<keyword evidence="6" id="KW-1185">Reference proteome</keyword>
<organism evidence="5 6">
    <name type="scientific">Siminovitchia sediminis</name>
    <dbReference type="NCBI Taxonomy" id="1274353"/>
    <lineage>
        <taxon>Bacteria</taxon>
        <taxon>Bacillati</taxon>
        <taxon>Bacillota</taxon>
        <taxon>Bacilli</taxon>
        <taxon>Bacillales</taxon>
        <taxon>Bacillaceae</taxon>
        <taxon>Siminovitchia</taxon>
    </lineage>
</organism>
<dbReference type="InterPro" id="IPR011078">
    <property type="entry name" value="PyrdxlP_homeostasis"/>
</dbReference>
<dbReference type="PIRSF" id="PIRSF004848">
    <property type="entry name" value="YBL036c_PLPDEIII"/>
    <property type="match status" value="1"/>
</dbReference>
<evidence type="ECO:0000313" key="6">
    <source>
        <dbReference type="Proteomes" id="UP001597301"/>
    </source>
</evidence>
<dbReference type="PROSITE" id="PS01211">
    <property type="entry name" value="UPF0001"/>
    <property type="match status" value="1"/>
</dbReference>
<evidence type="ECO:0000259" key="4">
    <source>
        <dbReference type="Pfam" id="PF01168"/>
    </source>
</evidence>
<evidence type="ECO:0000313" key="5">
    <source>
        <dbReference type="EMBL" id="MFD1705810.1"/>
    </source>
</evidence>
<dbReference type="RefSeq" id="WP_380772354.1">
    <property type="nucleotide sequence ID" value="NZ_JBHUEO010000005.1"/>
</dbReference>
<dbReference type="EMBL" id="JBHUEO010000005">
    <property type="protein sequence ID" value="MFD1705810.1"/>
    <property type="molecule type" value="Genomic_DNA"/>
</dbReference>
<keyword evidence="1 2" id="KW-0663">Pyridoxal phosphate</keyword>
<reference evidence="6" key="1">
    <citation type="journal article" date="2019" name="Int. J. Syst. Evol. Microbiol.">
        <title>The Global Catalogue of Microorganisms (GCM) 10K type strain sequencing project: providing services to taxonomists for standard genome sequencing and annotation.</title>
        <authorList>
            <consortium name="The Broad Institute Genomics Platform"/>
            <consortium name="The Broad Institute Genome Sequencing Center for Infectious Disease"/>
            <person name="Wu L."/>
            <person name="Ma J."/>
        </authorList>
    </citation>
    <scope>NUCLEOTIDE SEQUENCE [LARGE SCALE GENOMIC DNA]</scope>
    <source>
        <strain evidence="6">CGMCC 1.12295</strain>
    </source>
</reference>
<evidence type="ECO:0000256" key="1">
    <source>
        <dbReference type="ARBA" id="ARBA00022898"/>
    </source>
</evidence>
<dbReference type="InterPro" id="IPR001608">
    <property type="entry name" value="Ala_racemase_N"/>
</dbReference>
<dbReference type="NCBIfam" id="TIGR00044">
    <property type="entry name" value="YggS family pyridoxal phosphate-dependent enzyme"/>
    <property type="match status" value="1"/>
</dbReference>
<dbReference type="PANTHER" id="PTHR10146:SF14">
    <property type="entry name" value="PYRIDOXAL PHOSPHATE HOMEOSTASIS PROTEIN"/>
    <property type="match status" value="1"/>
</dbReference>
<evidence type="ECO:0000256" key="2">
    <source>
        <dbReference type="HAMAP-Rule" id="MF_02087"/>
    </source>
</evidence>
<dbReference type="Pfam" id="PF01168">
    <property type="entry name" value="Ala_racemase_N"/>
    <property type="match status" value="1"/>
</dbReference>
<dbReference type="Gene3D" id="3.20.20.10">
    <property type="entry name" value="Alanine racemase"/>
    <property type="match status" value="1"/>
</dbReference>
<protein>
    <recommendedName>
        <fullName evidence="2">Pyridoxal phosphate homeostasis protein</fullName>
        <shortName evidence="2">PLP homeostasis protein</shortName>
    </recommendedName>
</protein>
<dbReference type="InterPro" id="IPR029066">
    <property type="entry name" value="PLP-binding_barrel"/>
</dbReference>
<dbReference type="CDD" id="cd00635">
    <property type="entry name" value="PLPDE_III_YBL036c_like"/>
    <property type="match status" value="1"/>
</dbReference>
<proteinExistence type="inferred from homology"/>
<comment type="function">
    <text evidence="2">Pyridoxal 5'-phosphate (PLP)-binding protein, which is involved in PLP homeostasis.</text>
</comment>
<name>A0ABW4KDE5_9BACI</name>
<sequence length="224" mass="25229">MRDVKENLSIIQERINEACERSGRDPEDIQIVAVTKYVSVERAAETLDAGIQNLGENRDEGLLKKWEALGDKPTWHFIGTLQSRKVKSVVDKVNYIHSLDRKSLAKEINKRAKQPVKCFVQVNVSGEESKHGLAPENTVEFIKQLEAYENIEVVGLMTMAPHIDDDEVLRTCFRRLRKLKEEVEGLGLSYAPCHELSMGMSNDYTIAIEEGATFIRIGSALVGE</sequence>
<dbReference type="Proteomes" id="UP001597301">
    <property type="component" value="Unassembled WGS sequence"/>
</dbReference>
<feature type="modified residue" description="N6-(pyridoxal phosphate)lysine" evidence="2">
    <location>
        <position position="36"/>
    </location>
</feature>
<gene>
    <name evidence="5" type="ORF">ACFSCZ_03480</name>
</gene>
<dbReference type="PANTHER" id="PTHR10146">
    <property type="entry name" value="PROLINE SYNTHETASE CO-TRANSCRIBED BACTERIAL HOMOLOG PROTEIN"/>
    <property type="match status" value="1"/>
</dbReference>
<accession>A0ABW4KDE5</accession>